<name>A0ABT5I9D4_9CAUL</name>
<feature type="domain" description="VanZ-like" evidence="3">
    <location>
        <begin position="45"/>
        <end position="107"/>
    </location>
</feature>
<evidence type="ECO:0000259" key="3">
    <source>
        <dbReference type="Pfam" id="PF04892"/>
    </source>
</evidence>
<feature type="transmembrane region" description="Helical" evidence="2">
    <location>
        <begin position="92"/>
        <end position="111"/>
    </location>
</feature>
<proteinExistence type="predicted"/>
<dbReference type="InterPro" id="IPR006976">
    <property type="entry name" value="VanZ-like"/>
</dbReference>
<dbReference type="NCBIfam" id="NF037970">
    <property type="entry name" value="vanZ_1"/>
    <property type="match status" value="1"/>
</dbReference>
<evidence type="ECO:0000313" key="4">
    <source>
        <dbReference type="EMBL" id="MDC7692791.1"/>
    </source>
</evidence>
<evidence type="ECO:0000256" key="2">
    <source>
        <dbReference type="SAM" id="Phobius"/>
    </source>
</evidence>
<keyword evidence="5" id="KW-1185">Reference proteome</keyword>
<reference evidence="4 5" key="1">
    <citation type="submission" date="2023-01" db="EMBL/GenBank/DDBJ databases">
        <title>Novel species of the genus Asticcacaulis isolated from rivers.</title>
        <authorList>
            <person name="Lu H."/>
        </authorList>
    </citation>
    <scope>NUCLEOTIDE SEQUENCE [LARGE SCALE GENOMIC DNA]</scope>
    <source>
        <strain evidence="4 5">DXS10W</strain>
    </source>
</reference>
<keyword evidence="2" id="KW-1133">Transmembrane helix</keyword>
<organism evidence="4 5">
    <name type="scientific">Asticcacaulis currens</name>
    <dbReference type="NCBI Taxonomy" id="2984210"/>
    <lineage>
        <taxon>Bacteria</taxon>
        <taxon>Pseudomonadati</taxon>
        <taxon>Pseudomonadota</taxon>
        <taxon>Alphaproteobacteria</taxon>
        <taxon>Caulobacterales</taxon>
        <taxon>Caulobacteraceae</taxon>
        <taxon>Asticcacaulis</taxon>
    </lineage>
</organism>
<feature type="region of interest" description="Disordered" evidence="1">
    <location>
        <begin position="132"/>
        <end position="151"/>
    </location>
</feature>
<sequence>MPRAEKAVLLVRSGLIALSLLVGVLVLGPFQGAEQAFGLNDKEAHVIAFFALTFMLQLAVPKIRRLDLALSVLLVGALIEIIQLFTGRSASVMDWLADAIGVAAATLPAYAETFRNYVRAAQRGRAIPRRRASDRQVLAVRGKASERRNEA</sequence>
<dbReference type="EMBL" id="JAQQKW010000001">
    <property type="protein sequence ID" value="MDC7692791.1"/>
    <property type="molecule type" value="Genomic_DNA"/>
</dbReference>
<keyword evidence="2" id="KW-0472">Membrane</keyword>
<dbReference type="PANTHER" id="PTHR28008:SF1">
    <property type="entry name" value="DOMAIN PROTEIN, PUTATIVE (AFU_ORTHOLOGUE AFUA_3G10980)-RELATED"/>
    <property type="match status" value="1"/>
</dbReference>
<dbReference type="Pfam" id="PF04892">
    <property type="entry name" value="VanZ"/>
    <property type="match status" value="1"/>
</dbReference>
<feature type="transmembrane region" description="Helical" evidence="2">
    <location>
        <begin position="44"/>
        <end position="61"/>
    </location>
</feature>
<evidence type="ECO:0000313" key="5">
    <source>
        <dbReference type="Proteomes" id="UP001216595"/>
    </source>
</evidence>
<keyword evidence="2" id="KW-0812">Transmembrane</keyword>
<evidence type="ECO:0000256" key="1">
    <source>
        <dbReference type="SAM" id="MobiDB-lite"/>
    </source>
</evidence>
<comment type="caution">
    <text evidence="4">The sequence shown here is derived from an EMBL/GenBank/DDBJ whole genome shotgun (WGS) entry which is preliminary data.</text>
</comment>
<feature type="transmembrane region" description="Helical" evidence="2">
    <location>
        <begin position="7"/>
        <end position="32"/>
    </location>
</feature>
<dbReference type="RefSeq" id="WP_272739576.1">
    <property type="nucleotide sequence ID" value="NZ_JAQQKW010000001.1"/>
</dbReference>
<accession>A0ABT5I9D4</accession>
<feature type="transmembrane region" description="Helical" evidence="2">
    <location>
        <begin position="68"/>
        <end position="86"/>
    </location>
</feature>
<dbReference type="Proteomes" id="UP001216595">
    <property type="component" value="Unassembled WGS sequence"/>
</dbReference>
<dbReference type="PANTHER" id="PTHR28008">
    <property type="entry name" value="DOMAIN PROTEIN, PUTATIVE (AFU_ORTHOLOGUE AFUA_3G10980)-RELATED"/>
    <property type="match status" value="1"/>
</dbReference>
<protein>
    <submittedName>
        <fullName evidence="4">VanZ family protein</fullName>
    </submittedName>
</protein>
<gene>
    <name evidence="4" type="ORF">PQU94_00695</name>
</gene>